<organism evidence="3">
    <name type="scientific">Perkinsus marinus (strain ATCC 50983 / TXsc)</name>
    <dbReference type="NCBI Taxonomy" id="423536"/>
    <lineage>
        <taxon>Eukaryota</taxon>
        <taxon>Sar</taxon>
        <taxon>Alveolata</taxon>
        <taxon>Perkinsozoa</taxon>
        <taxon>Perkinsea</taxon>
        <taxon>Perkinsida</taxon>
        <taxon>Perkinsidae</taxon>
        <taxon>Perkinsus</taxon>
    </lineage>
</organism>
<keyword evidence="1" id="KW-0812">Transmembrane</keyword>
<gene>
    <name evidence="2" type="ORF">Pmar_PMAR017476</name>
</gene>
<sequence length="75" mass="8365">MQELARLTPGVLWKHADVEEPLKLRRESAVELVGMGVIIFATALGALALYSQRRATSMKAHKALRVAVIKKLKRQ</sequence>
<accession>C5KG24</accession>
<evidence type="ECO:0000313" key="3">
    <source>
        <dbReference type="Proteomes" id="UP000007800"/>
    </source>
</evidence>
<protein>
    <submittedName>
        <fullName evidence="2">Uncharacterized protein</fullName>
    </submittedName>
</protein>
<dbReference type="RefSeq" id="XP_002784792.1">
    <property type="nucleotide sequence ID" value="XM_002784746.1"/>
</dbReference>
<evidence type="ECO:0000313" key="2">
    <source>
        <dbReference type="EMBL" id="EER16588.1"/>
    </source>
</evidence>
<feature type="transmembrane region" description="Helical" evidence="1">
    <location>
        <begin position="32"/>
        <end position="50"/>
    </location>
</feature>
<dbReference type="GeneID" id="9063671"/>
<keyword evidence="1" id="KW-0472">Membrane</keyword>
<keyword evidence="3" id="KW-1185">Reference proteome</keyword>
<proteinExistence type="predicted"/>
<dbReference type="AlphaFoldDB" id="C5KG24"/>
<dbReference type="EMBL" id="GG672895">
    <property type="protein sequence ID" value="EER16588.1"/>
    <property type="molecule type" value="Genomic_DNA"/>
</dbReference>
<keyword evidence="1" id="KW-1133">Transmembrane helix</keyword>
<reference evidence="2 3" key="1">
    <citation type="submission" date="2008-07" db="EMBL/GenBank/DDBJ databases">
        <authorList>
            <person name="El-Sayed N."/>
            <person name="Caler E."/>
            <person name="Inman J."/>
            <person name="Amedeo P."/>
            <person name="Hass B."/>
            <person name="Wortman J."/>
        </authorList>
    </citation>
    <scope>NUCLEOTIDE SEQUENCE [LARGE SCALE GENOMIC DNA]</scope>
    <source>
        <strain evidence="3">ATCC 50983 / TXsc</strain>
    </source>
</reference>
<name>C5KG24_PERM5</name>
<dbReference type="InParanoid" id="C5KG24"/>
<evidence type="ECO:0000256" key="1">
    <source>
        <dbReference type="SAM" id="Phobius"/>
    </source>
</evidence>
<dbReference type="Proteomes" id="UP000007800">
    <property type="component" value="Unassembled WGS sequence"/>
</dbReference>